<reference evidence="2" key="1">
    <citation type="submission" date="2016-10" db="EMBL/GenBank/DDBJ databases">
        <authorList>
            <person name="Varghese N."/>
        </authorList>
    </citation>
    <scope>NUCLEOTIDE SEQUENCE [LARGE SCALE GENOMIC DNA]</scope>
    <source>
        <strain evidence="2">DSM 17980</strain>
    </source>
</reference>
<proteinExistence type="predicted"/>
<sequence>MMDFSWLNAANDLVTAAVAIGGVIVAHKRGWIGTVVREIVHEGPRLLRDAEQVAEGVGQLVPAVTEAEQRLKDEIAQITERARQSELYHAASVGLHAFGVALGAVSEDQRKALTFWVAARVPGVTPDEISAALEAVQREADEAAASPLFAAATAFTQAQQQAQAQQTQPQAQQTA</sequence>
<accession>A0A1I7IEX7</accession>
<dbReference type="STRING" id="392015.SAMN05421543_106179"/>
<dbReference type="AlphaFoldDB" id="A0A1I7IEX7"/>
<evidence type="ECO:0000313" key="1">
    <source>
        <dbReference type="EMBL" id="SFU71462.1"/>
    </source>
</evidence>
<dbReference type="EMBL" id="FPBV01000006">
    <property type="protein sequence ID" value="SFU71462.1"/>
    <property type="molecule type" value="Genomic_DNA"/>
</dbReference>
<organism evidence="1 2">
    <name type="scientific">Alicyclobacillus macrosporangiidus</name>
    <dbReference type="NCBI Taxonomy" id="392015"/>
    <lineage>
        <taxon>Bacteria</taxon>
        <taxon>Bacillati</taxon>
        <taxon>Bacillota</taxon>
        <taxon>Bacilli</taxon>
        <taxon>Bacillales</taxon>
        <taxon>Alicyclobacillaceae</taxon>
        <taxon>Alicyclobacillus</taxon>
    </lineage>
</organism>
<evidence type="ECO:0000313" key="2">
    <source>
        <dbReference type="Proteomes" id="UP000183508"/>
    </source>
</evidence>
<protein>
    <submittedName>
        <fullName evidence="1">Uncharacterized protein</fullName>
    </submittedName>
</protein>
<name>A0A1I7IEX7_9BACL</name>
<keyword evidence="2" id="KW-1185">Reference proteome</keyword>
<gene>
    <name evidence="1" type="ORF">SAMN05421543_106179</name>
</gene>
<dbReference type="Proteomes" id="UP000183508">
    <property type="component" value="Unassembled WGS sequence"/>
</dbReference>